<protein>
    <submittedName>
        <fullName evidence="1">Uncharacterized protein</fullName>
    </submittedName>
</protein>
<evidence type="ECO:0000313" key="2">
    <source>
        <dbReference type="Proteomes" id="UP000004810"/>
    </source>
</evidence>
<organism evidence="1 2">
    <name type="scientific">Wuchereria bancrofti</name>
    <dbReference type="NCBI Taxonomy" id="6293"/>
    <lineage>
        <taxon>Eukaryota</taxon>
        <taxon>Metazoa</taxon>
        <taxon>Ecdysozoa</taxon>
        <taxon>Nematoda</taxon>
        <taxon>Chromadorea</taxon>
        <taxon>Rhabditida</taxon>
        <taxon>Spirurina</taxon>
        <taxon>Spiruromorpha</taxon>
        <taxon>Filarioidea</taxon>
        <taxon>Onchocercidae</taxon>
        <taxon>Wuchereria</taxon>
    </lineage>
</organism>
<gene>
    <name evidence="1" type="ORF">WUBG_08420</name>
</gene>
<name>J9EZX1_WUCBA</name>
<comment type="caution">
    <text evidence="1">The sequence shown here is derived from an EMBL/GenBank/DDBJ whole genome shotgun (WGS) entry which is preliminary data.</text>
</comment>
<reference evidence="2" key="1">
    <citation type="submission" date="2012-08" db="EMBL/GenBank/DDBJ databases">
        <title>The Genome Sequence of Wuchereria bancrofti.</title>
        <authorList>
            <person name="Nutman T.B."/>
            <person name="Fink D.L."/>
            <person name="Russ C."/>
            <person name="Young S."/>
            <person name="Zeng Q."/>
            <person name="Koehrsen M."/>
            <person name="Alvarado L."/>
            <person name="Berlin A."/>
            <person name="Chapman S.B."/>
            <person name="Chen Z."/>
            <person name="Freedman E."/>
            <person name="Gellesch M."/>
            <person name="Goldberg J."/>
            <person name="Griggs A."/>
            <person name="Gujja S."/>
            <person name="Heilman E.R."/>
            <person name="Heiman D."/>
            <person name="Hepburn T."/>
            <person name="Howarth C."/>
            <person name="Jen D."/>
            <person name="Larson L."/>
            <person name="Lewis B."/>
            <person name="Mehta T."/>
            <person name="Park D."/>
            <person name="Pearson M."/>
            <person name="Roberts A."/>
            <person name="Saif S."/>
            <person name="Shea T."/>
            <person name="Shenoy N."/>
            <person name="Sisk P."/>
            <person name="Stolte C."/>
            <person name="Sykes S."/>
            <person name="Walk T."/>
            <person name="White J."/>
            <person name="Yandava C."/>
            <person name="Haas B."/>
            <person name="Henn M.R."/>
            <person name="Nusbaum C."/>
            <person name="Birren B."/>
        </authorList>
    </citation>
    <scope>NUCLEOTIDE SEQUENCE [LARGE SCALE GENOMIC DNA]</scope>
    <source>
        <strain evidence="2">NA</strain>
    </source>
</reference>
<dbReference type="Proteomes" id="UP000004810">
    <property type="component" value="Unassembled WGS sequence"/>
</dbReference>
<dbReference type="EMBL" id="ADBV01004291">
    <property type="protein sequence ID" value="EJW80674.1"/>
    <property type="molecule type" value="Genomic_DNA"/>
</dbReference>
<evidence type="ECO:0000313" key="1">
    <source>
        <dbReference type="EMBL" id="EJW80674.1"/>
    </source>
</evidence>
<sequence>IRKEYPNTLSDHLVQKGETWCHSPIVYGTLDIDMENEDVITSGKCAHSKQKMWEFSDEHTFCVEIKALENECVAKTEDTENKCETVGFIIQTLAKEISDSFDTY</sequence>
<dbReference type="AlphaFoldDB" id="J9EZX1"/>
<feature type="non-terminal residue" evidence="1">
    <location>
        <position position="1"/>
    </location>
</feature>
<accession>J9EZX1</accession>
<proteinExistence type="predicted"/>